<sequence length="613" mass="66561">MVRALSLLLSVLLVSSTTLVGALDGRSRLFFRDVLEDFDECKGVSWENDMLARFTGIFFGDFYTGGSQDILGALAVEGNMHAPNYIVNTNHGSDCSNVNSLDSYGLVVGGHIDTFNTHVHGSAYIAGGGSTEEILQLDDGCFVTSEKDTGIFDFALVKDLLQLSSQNFANHPATVILESDDTITELRDHQLALYEVFTFHTCSTASCSADRDTESDPNAIFFNIGNWNGVQGTELNPAKTYVLNILVTNGGTFELTSNNPSNGFNPCNVILNVYPVEENGNDMPAGEITFLRKSASQLGGFSLAPRAHIVDGSTGNFAGTILGLDYTWENLGAGVEIYAYESAGGNCDQYKGCVPNHVTTTPSPVVPPTQTSITESRTRIWPFTRLPTFKPKRPRTTTETTIITTSVPLTTTSDITTEITTSVPVTLTSDSETITTFSETAETITILTTETTKVVTTTETEVLETISDTTCLEDNTNIVTIDSTKTETFDSITDFVTATEAAHTTTVIVTIDIFITTETDNILSVAEYTTSTRRQLMLRPVTRTKTECNGNICATAIVTGGIETCTDEPYHGHYHGHHHGPGEKCEEGGDGDEDEEDDDEEKKHYHKEGKKES</sequence>
<proteinExistence type="predicted"/>
<feature type="region of interest" description="Disordered" evidence="1">
    <location>
        <begin position="573"/>
        <end position="613"/>
    </location>
</feature>
<accession>A0AAN7DCG9</accession>
<feature type="compositionally biased region" description="Basic residues" evidence="1">
    <location>
        <begin position="604"/>
        <end position="613"/>
    </location>
</feature>
<dbReference type="Pfam" id="PF20597">
    <property type="entry name" value="pAdhesive_15"/>
    <property type="match status" value="1"/>
</dbReference>
<comment type="caution">
    <text evidence="4">The sequence shown here is derived from an EMBL/GenBank/DDBJ whole genome shotgun (WGS) entry which is preliminary data.</text>
</comment>
<reference evidence="4 5" key="1">
    <citation type="submission" date="2022-11" db="EMBL/GenBank/DDBJ databases">
        <title>Mucor velutinosus strain NIH1002 WGS.</title>
        <authorList>
            <person name="Subramanian P."/>
            <person name="Mullikin J.C."/>
            <person name="Segre J.A."/>
            <person name="Zelazny A.M."/>
        </authorList>
    </citation>
    <scope>NUCLEOTIDE SEQUENCE [LARGE SCALE GENOMIC DNA]</scope>
    <source>
        <strain evidence="4 5">NIH1002</strain>
    </source>
</reference>
<gene>
    <name evidence="4" type="ORF">ATC70_001832</name>
</gene>
<evidence type="ECO:0000313" key="5">
    <source>
        <dbReference type="Proteomes" id="UP001304243"/>
    </source>
</evidence>
<feature type="chain" id="PRO_5043025560" description="Choice-of-anchor A domain-containing protein" evidence="2">
    <location>
        <begin position="23"/>
        <end position="613"/>
    </location>
</feature>
<evidence type="ECO:0000256" key="1">
    <source>
        <dbReference type="SAM" id="MobiDB-lite"/>
    </source>
</evidence>
<feature type="signal peptide" evidence="2">
    <location>
        <begin position="1"/>
        <end position="22"/>
    </location>
</feature>
<dbReference type="GeneID" id="89945534"/>
<name>A0AAN7DCG9_9FUNG</name>
<feature type="compositionally biased region" description="Acidic residues" evidence="1">
    <location>
        <begin position="588"/>
        <end position="600"/>
    </location>
</feature>
<feature type="domain" description="Choice-of-anchor A" evidence="3">
    <location>
        <begin position="49"/>
        <end position="331"/>
    </location>
</feature>
<evidence type="ECO:0000313" key="4">
    <source>
        <dbReference type="EMBL" id="KAK4514243.1"/>
    </source>
</evidence>
<dbReference type="NCBIfam" id="TIGR04215">
    <property type="entry name" value="choice_anch_A"/>
    <property type="match status" value="1"/>
</dbReference>
<dbReference type="RefSeq" id="XP_064680909.1">
    <property type="nucleotide sequence ID" value="XM_064821223.1"/>
</dbReference>
<dbReference type="InterPro" id="IPR026588">
    <property type="entry name" value="Choice_anch_A"/>
</dbReference>
<dbReference type="Proteomes" id="UP001304243">
    <property type="component" value="Unassembled WGS sequence"/>
</dbReference>
<evidence type="ECO:0000259" key="3">
    <source>
        <dbReference type="Pfam" id="PF20597"/>
    </source>
</evidence>
<dbReference type="AlphaFoldDB" id="A0AAN7DCG9"/>
<keyword evidence="5" id="KW-1185">Reference proteome</keyword>
<keyword evidence="2" id="KW-0732">Signal</keyword>
<protein>
    <recommendedName>
        <fullName evidence="3">Choice-of-anchor A domain-containing protein</fullName>
    </recommendedName>
</protein>
<evidence type="ECO:0000256" key="2">
    <source>
        <dbReference type="SAM" id="SignalP"/>
    </source>
</evidence>
<organism evidence="4 5">
    <name type="scientific">Mucor velutinosus</name>
    <dbReference type="NCBI Taxonomy" id="708070"/>
    <lineage>
        <taxon>Eukaryota</taxon>
        <taxon>Fungi</taxon>
        <taxon>Fungi incertae sedis</taxon>
        <taxon>Mucoromycota</taxon>
        <taxon>Mucoromycotina</taxon>
        <taxon>Mucoromycetes</taxon>
        <taxon>Mucorales</taxon>
        <taxon>Mucorineae</taxon>
        <taxon>Mucoraceae</taxon>
        <taxon>Mucor</taxon>
    </lineage>
</organism>
<dbReference type="EMBL" id="JASEJX010000015">
    <property type="protein sequence ID" value="KAK4514243.1"/>
    <property type="molecule type" value="Genomic_DNA"/>
</dbReference>